<dbReference type="PANTHER" id="PTHR31674">
    <property type="entry name" value="B3 DOMAIN-CONTAINING PROTEIN REM-LIKE 3-RELATED"/>
    <property type="match status" value="1"/>
</dbReference>
<keyword evidence="3" id="KW-0805">Transcription regulation</keyword>
<comment type="caution">
    <text evidence="8">The sequence shown here is derived from an EMBL/GenBank/DDBJ whole genome shotgun (WGS) entry which is preliminary data.</text>
</comment>
<dbReference type="OrthoDB" id="1109907at2759"/>
<evidence type="ECO:0000256" key="1">
    <source>
        <dbReference type="ARBA" id="ARBA00004123"/>
    </source>
</evidence>
<dbReference type="PROSITE" id="PS50863">
    <property type="entry name" value="B3"/>
    <property type="match status" value="1"/>
</dbReference>
<keyword evidence="4" id="KW-0238">DNA-binding</keyword>
<protein>
    <submittedName>
        <fullName evidence="8">B3 domain-containing protein REM8-like</fullName>
    </submittedName>
</protein>
<feature type="domain" description="TF-B3" evidence="7">
    <location>
        <begin position="30"/>
        <end position="123"/>
    </location>
</feature>
<sequence>MSCALYSKYKLRPTPSMVLPSLLRFMAVKCSTFFTFLAPGFNTRLSLPVAFCSSLSENKLDKAVIKSCLGSWHVRVGRTVDGVLSFEEGWEEFVNHHGLKLGEILIFKHNGKRVFNVVAYEALGSEKGYDSKGKSPSEATASSTSRTSFACTMKKSHGDPHKAYLTIPARFARSNGIVATSRIILKDLSGRSWPLILSRWESISRGSHRIAIKTNGWYNFMKPTNSKMEMSAHSASNRYHLSQVQNQHVSWMSR</sequence>
<dbReference type="SMART" id="SM01019">
    <property type="entry name" value="B3"/>
    <property type="match status" value="2"/>
</dbReference>
<dbReference type="Pfam" id="PF02362">
    <property type="entry name" value="B3"/>
    <property type="match status" value="1"/>
</dbReference>
<dbReference type="Proteomes" id="UP000250321">
    <property type="component" value="Unassembled WGS sequence"/>
</dbReference>
<evidence type="ECO:0000256" key="5">
    <source>
        <dbReference type="ARBA" id="ARBA00023163"/>
    </source>
</evidence>
<evidence type="ECO:0000256" key="6">
    <source>
        <dbReference type="ARBA" id="ARBA00023242"/>
    </source>
</evidence>
<dbReference type="InterPro" id="IPR003340">
    <property type="entry name" value="B3_DNA-bd"/>
</dbReference>
<gene>
    <name evidence="8" type="ORF">Pyn_39196</name>
</gene>
<dbReference type="STRING" id="2094558.A0A314YZY2"/>
<reference evidence="8 9" key="1">
    <citation type="submission" date="2018-02" db="EMBL/GenBank/DDBJ databases">
        <title>Draft genome of wild Prunus yedoensis var. nudiflora.</title>
        <authorList>
            <person name="Baek S."/>
            <person name="Kim J.-H."/>
            <person name="Choi K."/>
            <person name="Kim G.-B."/>
            <person name="Cho A."/>
            <person name="Jang H."/>
            <person name="Shin C.-H."/>
            <person name="Yu H.-J."/>
            <person name="Mun J.-H."/>
        </authorList>
    </citation>
    <scope>NUCLEOTIDE SEQUENCE [LARGE SCALE GENOMIC DNA]</scope>
    <source>
        <strain evidence="9">cv. Jeju island</strain>
        <tissue evidence="8">Leaf</tissue>
    </source>
</reference>
<dbReference type="GO" id="GO:0003677">
    <property type="term" value="F:DNA binding"/>
    <property type="evidence" value="ECO:0007669"/>
    <property type="project" value="UniProtKB-KW"/>
</dbReference>
<evidence type="ECO:0000313" key="9">
    <source>
        <dbReference type="Proteomes" id="UP000250321"/>
    </source>
</evidence>
<dbReference type="Gene3D" id="2.40.330.10">
    <property type="entry name" value="DNA-binding pseudobarrel domain"/>
    <property type="match status" value="2"/>
</dbReference>
<dbReference type="CDD" id="cd10017">
    <property type="entry name" value="B3_DNA"/>
    <property type="match status" value="2"/>
</dbReference>
<dbReference type="PANTHER" id="PTHR31674:SF62">
    <property type="entry name" value="B3 DOMAIN-CONTAINING PROTEIN REM14-RELATED"/>
    <property type="match status" value="1"/>
</dbReference>
<dbReference type="AlphaFoldDB" id="A0A314YZY2"/>
<keyword evidence="5" id="KW-0804">Transcription</keyword>
<keyword evidence="6" id="KW-0539">Nucleus</keyword>
<evidence type="ECO:0000256" key="2">
    <source>
        <dbReference type="ARBA" id="ARBA00022737"/>
    </source>
</evidence>
<evidence type="ECO:0000256" key="4">
    <source>
        <dbReference type="ARBA" id="ARBA00023125"/>
    </source>
</evidence>
<dbReference type="InterPro" id="IPR039218">
    <property type="entry name" value="REM_fam"/>
</dbReference>
<evidence type="ECO:0000313" key="8">
    <source>
        <dbReference type="EMBL" id="PQQ12033.1"/>
    </source>
</evidence>
<keyword evidence="2" id="KW-0677">Repeat</keyword>
<dbReference type="GO" id="GO:0005634">
    <property type="term" value="C:nucleus"/>
    <property type="evidence" value="ECO:0007669"/>
    <property type="project" value="UniProtKB-SubCell"/>
</dbReference>
<organism evidence="8 9">
    <name type="scientific">Prunus yedoensis var. nudiflora</name>
    <dbReference type="NCBI Taxonomy" id="2094558"/>
    <lineage>
        <taxon>Eukaryota</taxon>
        <taxon>Viridiplantae</taxon>
        <taxon>Streptophyta</taxon>
        <taxon>Embryophyta</taxon>
        <taxon>Tracheophyta</taxon>
        <taxon>Spermatophyta</taxon>
        <taxon>Magnoliopsida</taxon>
        <taxon>eudicotyledons</taxon>
        <taxon>Gunneridae</taxon>
        <taxon>Pentapetalae</taxon>
        <taxon>rosids</taxon>
        <taxon>fabids</taxon>
        <taxon>Rosales</taxon>
        <taxon>Rosaceae</taxon>
        <taxon>Amygdaloideae</taxon>
        <taxon>Amygdaleae</taxon>
        <taxon>Prunus</taxon>
    </lineage>
</organism>
<dbReference type="EMBL" id="PJQY01000373">
    <property type="protein sequence ID" value="PQQ12033.1"/>
    <property type="molecule type" value="Genomic_DNA"/>
</dbReference>
<evidence type="ECO:0000259" key="7">
    <source>
        <dbReference type="PROSITE" id="PS50863"/>
    </source>
</evidence>
<accession>A0A314YZY2</accession>
<comment type="subcellular location">
    <subcellularLocation>
        <location evidence="1">Nucleus</location>
    </subcellularLocation>
</comment>
<proteinExistence type="predicted"/>
<keyword evidence="9" id="KW-1185">Reference proteome</keyword>
<dbReference type="InterPro" id="IPR015300">
    <property type="entry name" value="DNA-bd_pseudobarrel_sf"/>
</dbReference>
<evidence type="ECO:0000256" key="3">
    <source>
        <dbReference type="ARBA" id="ARBA00023015"/>
    </source>
</evidence>
<name>A0A314YZY2_PRUYE</name>
<dbReference type="SUPFAM" id="SSF101936">
    <property type="entry name" value="DNA-binding pseudobarrel domain"/>
    <property type="match status" value="2"/>
</dbReference>